<sequence length="218" mass="24009">MKAVIFDMDGVIVDSEAFHIKIKMQTLQEYGIEAQAKDCVPYAGRSSKAFFTDFVKKSKKNIAIEEIVARKHTLTTEYIQSGKEIKPVAGAIELIKELYAHKIPLALASSSVRTNIETFLKKFGVYECFSVVLSGAELPESKPNPAIYLQAAEKLGFKPEDCAVIEDAHAGVVAAKRAGNYCIAFNNPFYENCMADLSAADMMVDSLLELSAEQIKQL</sequence>
<dbReference type="PANTHER" id="PTHR18901:SF38">
    <property type="entry name" value="PSEUDOURIDINE-5'-PHOSPHATASE"/>
    <property type="match status" value="1"/>
</dbReference>
<dbReference type="Gene3D" id="3.40.50.1000">
    <property type="entry name" value="HAD superfamily/HAD-like"/>
    <property type="match status" value="1"/>
</dbReference>
<reference evidence="1 2" key="1">
    <citation type="submission" date="2020-08" db="EMBL/GenBank/DDBJ databases">
        <title>Genomic Encyclopedia of Type Strains, Phase IV (KMG-IV): sequencing the most valuable type-strain genomes for metagenomic binning, comparative biology and taxonomic classification.</title>
        <authorList>
            <person name="Goeker M."/>
        </authorList>
    </citation>
    <scope>NUCLEOTIDE SEQUENCE [LARGE SCALE GENOMIC DNA]</scope>
    <source>
        <strain evidence="1 2">DSM 24661</strain>
    </source>
</reference>
<dbReference type="InterPro" id="IPR036412">
    <property type="entry name" value="HAD-like_sf"/>
</dbReference>
<dbReference type="PRINTS" id="PR00413">
    <property type="entry name" value="HADHALOGNASE"/>
</dbReference>
<name>A0A840UKE9_9FIRM</name>
<dbReference type="GO" id="GO:0016787">
    <property type="term" value="F:hydrolase activity"/>
    <property type="evidence" value="ECO:0007669"/>
    <property type="project" value="UniProtKB-KW"/>
</dbReference>
<dbReference type="NCBIfam" id="TIGR01549">
    <property type="entry name" value="HAD-SF-IA-v1"/>
    <property type="match status" value="1"/>
</dbReference>
<dbReference type="NCBIfam" id="TIGR01509">
    <property type="entry name" value="HAD-SF-IA-v3"/>
    <property type="match status" value="1"/>
</dbReference>
<accession>A0A840UKE9</accession>
<keyword evidence="1" id="KW-0378">Hydrolase</keyword>
<dbReference type="Pfam" id="PF13419">
    <property type="entry name" value="HAD_2"/>
    <property type="match status" value="1"/>
</dbReference>
<evidence type="ECO:0000313" key="2">
    <source>
        <dbReference type="Proteomes" id="UP000559117"/>
    </source>
</evidence>
<dbReference type="InterPro" id="IPR023214">
    <property type="entry name" value="HAD_sf"/>
</dbReference>
<dbReference type="Proteomes" id="UP000559117">
    <property type="component" value="Unassembled WGS sequence"/>
</dbReference>
<dbReference type="InterPro" id="IPR023198">
    <property type="entry name" value="PGP-like_dom2"/>
</dbReference>
<dbReference type="SFLD" id="SFLDG01129">
    <property type="entry name" value="C1.5:_HAD__Beta-PGM__Phosphata"/>
    <property type="match status" value="1"/>
</dbReference>
<dbReference type="RefSeq" id="WP_183860805.1">
    <property type="nucleotide sequence ID" value="NZ_JACHFH010000013.1"/>
</dbReference>
<protein>
    <submittedName>
        <fullName evidence="1">HAD superfamily hydrolase (TIGR01509 family)</fullName>
    </submittedName>
</protein>
<dbReference type="SFLD" id="SFLDS00003">
    <property type="entry name" value="Haloacid_Dehalogenase"/>
    <property type="match status" value="1"/>
</dbReference>
<dbReference type="SFLD" id="SFLDG01135">
    <property type="entry name" value="C1.5.6:_HAD__Beta-PGM__Phospha"/>
    <property type="match status" value="1"/>
</dbReference>
<comment type="caution">
    <text evidence="1">The sequence shown here is derived from an EMBL/GenBank/DDBJ whole genome shotgun (WGS) entry which is preliminary data.</text>
</comment>
<dbReference type="SUPFAM" id="SSF56784">
    <property type="entry name" value="HAD-like"/>
    <property type="match status" value="1"/>
</dbReference>
<evidence type="ECO:0000313" key="1">
    <source>
        <dbReference type="EMBL" id="MBB5336137.1"/>
    </source>
</evidence>
<keyword evidence="2" id="KW-1185">Reference proteome</keyword>
<dbReference type="AlphaFoldDB" id="A0A840UKE9"/>
<gene>
    <name evidence="1" type="ORF">HNR32_001281</name>
</gene>
<dbReference type="PANTHER" id="PTHR18901">
    <property type="entry name" value="2-DEOXYGLUCOSE-6-PHOSPHATE PHOSPHATASE 2"/>
    <property type="match status" value="1"/>
</dbReference>
<organism evidence="1 2">
    <name type="scientific">Pectinatus brassicae</name>
    <dbReference type="NCBI Taxonomy" id="862415"/>
    <lineage>
        <taxon>Bacteria</taxon>
        <taxon>Bacillati</taxon>
        <taxon>Bacillota</taxon>
        <taxon>Negativicutes</taxon>
        <taxon>Selenomonadales</taxon>
        <taxon>Selenomonadaceae</taxon>
        <taxon>Pectinatus</taxon>
    </lineage>
</organism>
<dbReference type="Gene3D" id="1.10.150.240">
    <property type="entry name" value="Putative phosphatase, domain 2"/>
    <property type="match status" value="1"/>
</dbReference>
<dbReference type="InterPro" id="IPR006439">
    <property type="entry name" value="HAD-SF_hydro_IA"/>
</dbReference>
<proteinExistence type="predicted"/>
<dbReference type="EMBL" id="JACHFH010000013">
    <property type="protein sequence ID" value="MBB5336137.1"/>
    <property type="molecule type" value="Genomic_DNA"/>
</dbReference>
<dbReference type="InterPro" id="IPR041492">
    <property type="entry name" value="HAD_2"/>
</dbReference>